<dbReference type="GO" id="GO:0005737">
    <property type="term" value="C:cytoplasm"/>
    <property type="evidence" value="ECO:0007669"/>
    <property type="project" value="TreeGrafter"/>
</dbReference>
<dbReference type="InterPro" id="IPR038185">
    <property type="entry name" value="MyTH4_dom_sf"/>
</dbReference>
<dbReference type="PROSITE" id="PS51016">
    <property type="entry name" value="MYTH4"/>
    <property type="match status" value="1"/>
</dbReference>
<feature type="domain" description="Rho-GAP" evidence="2">
    <location>
        <begin position="365"/>
        <end position="551"/>
    </location>
</feature>
<accession>A0A075B3K9</accession>
<reference evidence="4 5" key="1">
    <citation type="journal article" date="2013" name="Curr. Biol.">
        <title>Shared signatures of parasitism and phylogenomics unite Cryptomycota and microsporidia.</title>
        <authorList>
            <person name="James T.Y."/>
            <person name="Pelin A."/>
            <person name="Bonen L."/>
            <person name="Ahrendt S."/>
            <person name="Sain D."/>
            <person name="Corradi N."/>
            <person name="Stajich J.E."/>
        </authorList>
    </citation>
    <scope>NUCLEOTIDE SEQUENCE [LARGE SCALE GENOMIC DNA]</scope>
    <source>
        <strain evidence="4 5">CSF55</strain>
    </source>
</reference>
<feature type="domain" description="WW" evidence="1">
    <location>
        <begin position="6"/>
        <end position="34"/>
    </location>
</feature>
<dbReference type="SUPFAM" id="SSF51045">
    <property type="entry name" value="WW domain"/>
    <property type="match status" value="1"/>
</dbReference>
<name>A0A075B3K9_ROZAC</name>
<dbReference type="AlphaFoldDB" id="A0A075B3K9"/>
<dbReference type="SUPFAM" id="SSF48350">
    <property type="entry name" value="GTPase activation domain, GAP"/>
    <property type="match status" value="1"/>
</dbReference>
<dbReference type="SMART" id="SM00139">
    <property type="entry name" value="MyTH4"/>
    <property type="match status" value="1"/>
</dbReference>
<feature type="domain" description="MyTH4" evidence="3">
    <location>
        <begin position="202"/>
        <end position="354"/>
    </location>
</feature>
<dbReference type="PANTHER" id="PTHR45876:SF8">
    <property type="entry name" value="FI04035P"/>
    <property type="match status" value="1"/>
</dbReference>
<dbReference type="Gene3D" id="1.25.40.530">
    <property type="entry name" value="MyTH4 domain"/>
    <property type="match status" value="1"/>
</dbReference>
<dbReference type="OMA" id="QQSEGIF"/>
<dbReference type="GO" id="GO:0007165">
    <property type="term" value="P:signal transduction"/>
    <property type="evidence" value="ECO:0007669"/>
    <property type="project" value="InterPro"/>
</dbReference>
<dbReference type="GO" id="GO:0005856">
    <property type="term" value="C:cytoskeleton"/>
    <property type="evidence" value="ECO:0007669"/>
    <property type="project" value="InterPro"/>
</dbReference>
<dbReference type="InterPro" id="IPR000857">
    <property type="entry name" value="MyTH4_dom"/>
</dbReference>
<dbReference type="Proteomes" id="UP000030755">
    <property type="component" value="Unassembled WGS sequence"/>
</dbReference>
<protein>
    <submittedName>
        <fullName evidence="4">MyTH4 domain-containing protein</fullName>
    </submittedName>
</protein>
<gene>
    <name evidence="4" type="ORF">O9G_004657</name>
</gene>
<organism evidence="4 5">
    <name type="scientific">Rozella allomycis (strain CSF55)</name>
    <dbReference type="NCBI Taxonomy" id="988480"/>
    <lineage>
        <taxon>Eukaryota</taxon>
        <taxon>Fungi</taxon>
        <taxon>Fungi incertae sedis</taxon>
        <taxon>Cryptomycota</taxon>
        <taxon>Cryptomycota incertae sedis</taxon>
        <taxon>Rozella</taxon>
    </lineage>
</organism>
<dbReference type="HOGENOM" id="CLU_005171_1_1_1"/>
<proteinExistence type="predicted"/>
<dbReference type="GO" id="GO:0005096">
    <property type="term" value="F:GTPase activator activity"/>
    <property type="evidence" value="ECO:0007669"/>
    <property type="project" value="TreeGrafter"/>
</dbReference>
<dbReference type="SMART" id="SM00456">
    <property type="entry name" value="WW"/>
    <property type="match status" value="2"/>
</dbReference>
<dbReference type="STRING" id="988480.A0A075B3K9"/>
<dbReference type="PANTHER" id="PTHR45876">
    <property type="entry name" value="FI04035P"/>
    <property type="match status" value="1"/>
</dbReference>
<feature type="domain" description="WW" evidence="1">
    <location>
        <begin position="45"/>
        <end position="72"/>
    </location>
</feature>
<dbReference type="Pfam" id="PF00784">
    <property type="entry name" value="MyTH4"/>
    <property type="match status" value="1"/>
</dbReference>
<evidence type="ECO:0000313" key="5">
    <source>
        <dbReference type="Proteomes" id="UP000030755"/>
    </source>
</evidence>
<dbReference type="PROSITE" id="PS50020">
    <property type="entry name" value="WW_DOMAIN_2"/>
    <property type="match status" value="2"/>
</dbReference>
<dbReference type="EMBL" id="KE560831">
    <property type="protein sequence ID" value="EPZ35453.1"/>
    <property type="molecule type" value="Genomic_DNA"/>
</dbReference>
<dbReference type="InterPro" id="IPR000198">
    <property type="entry name" value="RhoGAP_dom"/>
</dbReference>
<dbReference type="Gene3D" id="2.20.70.10">
    <property type="match status" value="2"/>
</dbReference>
<dbReference type="InterPro" id="IPR001202">
    <property type="entry name" value="WW_dom"/>
</dbReference>
<evidence type="ECO:0000313" key="4">
    <source>
        <dbReference type="EMBL" id="EPZ35453.1"/>
    </source>
</evidence>
<sequence>MDTNEWVELTDPKSKATFYANPITGDCSWKRPLNVKPRDEENEWWELFDDKHGLPYYYHTKSGKTEWLKPIGVDVIPLIVIQKALANNNMDIQNNCEEIKSEKGSTPSILNEFDVMQMSDIVPPTIAQDVRELSNGERITISAPISVSKRFERPFSESRSLPDDLKTEINQFMIDGFAKKFFATHKRGIFRRKVPVEQMLMFEKDSIGSPLMSMRRELHKDAIKCFKIIQTIMGDRPNKGLNIPEAMSFLLEKGINRGELRDEIYVQLCKQLTKNPNILSIYKGWELMCVLSTGFPPSKNFEEYLKSFIQSRIYEFNDEKIATFCRFALKKLERICRTGPRGKHLTIPEIERIRESPLNPSVFGETLEDIMGMQKNSFPDLKVPRILPFLTEAVLNLGGQKSEGIFRVPADSEKVSELKLRIENDRYDLKDIQDPNIPAALLKLWLRDLAEPLIPSEAYEACIEDPENVERVMLLLQQLPEYNRNVIQYTVKFLQVIAHPDNQPFTKMTVQNIAMVFAPNFLRCPSDNPQVIFNNTKYEQIFLRTLILNLA</sequence>
<evidence type="ECO:0000259" key="3">
    <source>
        <dbReference type="PROSITE" id="PS51016"/>
    </source>
</evidence>
<dbReference type="InterPro" id="IPR008936">
    <property type="entry name" value="Rho_GTPase_activation_prot"/>
</dbReference>
<dbReference type="Gene3D" id="1.10.555.10">
    <property type="entry name" value="Rho GTPase activation protein"/>
    <property type="match status" value="1"/>
</dbReference>
<keyword evidence="5" id="KW-1185">Reference proteome</keyword>
<evidence type="ECO:0000259" key="1">
    <source>
        <dbReference type="PROSITE" id="PS50020"/>
    </source>
</evidence>
<dbReference type="OrthoDB" id="437889at2759"/>
<dbReference type="SMART" id="SM00324">
    <property type="entry name" value="RhoGAP"/>
    <property type="match status" value="1"/>
</dbReference>
<evidence type="ECO:0000259" key="2">
    <source>
        <dbReference type="PROSITE" id="PS50238"/>
    </source>
</evidence>
<dbReference type="InterPro" id="IPR036020">
    <property type="entry name" value="WW_dom_sf"/>
</dbReference>
<dbReference type="FunFam" id="1.10.555.10:FF:000045">
    <property type="entry name" value="RhoGAP domain containing protein"/>
    <property type="match status" value="1"/>
</dbReference>
<dbReference type="PROSITE" id="PS50238">
    <property type="entry name" value="RHOGAP"/>
    <property type="match status" value="1"/>
</dbReference>
<dbReference type="Pfam" id="PF00620">
    <property type="entry name" value="RhoGAP"/>
    <property type="match status" value="1"/>
</dbReference>